<dbReference type="Proteomes" id="UP000460318">
    <property type="component" value="Unassembled WGS sequence"/>
</dbReference>
<protein>
    <submittedName>
        <fullName evidence="5">sn-glycerol-3-phosphate ABC transporter ATP-binding protein UgpC</fullName>
    </submittedName>
</protein>
<dbReference type="InterPro" id="IPR027417">
    <property type="entry name" value="P-loop_NTPase"/>
</dbReference>
<dbReference type="PANTHER" id="PTHR43875">
    <property type="entry name" value="MALTODEXTRIN IMPORT ATP-BINDING PROTEIN MSMX"/>
    <property type="match status" value="1"/>
</dbReference>
<reference evidence="5 6" key="1">
    <citation type="submission" date="2019-12" db="EMBL/GenBank/DDBJ databases">
        <title>Paenibacillus sp. nov., an endophytic bacterium isolated from the stem of Dendrobium.</title>
        <authorList>
            <person name="Zhao R."/>
        </authorList>
    </citation>
    <scope>NUCLEOTIDE SEQUENCE [LARGE SCALE GENOMIC DNA]</scope>
    <source>
        <strain evidence="5 6">HJL G12</strain>
    </source>
</reference>
<keyword evidence="1" id="KW-0813">Transport</keyword>
<keyword evidence="2" id="KW-0547">Nucleotide-binding</keyword>
<proteinExistence type="predicted"/>
<evidence type="ECO:0000313" key="5">
    <source>
        <dbReference type="EMBL" id="MWV42109.1"/>
    </source>
</evidence>
<dbReference type="SUPFAM" id="SSF52540">
    <property type="entry name" value="P-loop containing nucleoside triphosphate hydrolases"/>
    <property type="match status" value="1"/>
</dbReference>
<dbReference type="EMBL" id="WUBI01000001">
    <property type="protein sequence ID" value="MWV42109.1"/>
    <property type="molecule type" value="Genomic_DNA"/>
</dbReference>
<dbReference type="InterPro" id="IPR003593">
    <property type="entry name" value="AAA+_ATPase"/>
</dbReference>
<dbReference type="Gene3D" id="2.40.50.100">
    <property type="match status" value="1"/>
</dbReference>
<name>A0A7X3LGF1_9BACL</name>
<dbReference type="InterPro" id="IPR008995">
    <property type="entry name" value="Mo/tungstate-bd_C_term_dom"/>
</dbReference>
<evidence type="ECO:0000259" key="4">
    <source>
        <dbReference type="PROSITE" id="PS50893"/>
    </source>
</evidence>
<dbReference type="InterPro" id="IPR003439">
    <property type="entry name" value="ABC_transporter-like_ATP-bd"/>
</dbReference>
<dbReference type="InterPro" id="IPR040582">
    <property type="entry name" value="OB_MalK-like"/>
</dbReference>
<dbReference type="GO" id="GO:0140359">
    <property type="term" value="F:ABC-type transporter activity"/>
    <property type="evidence" value="ECO:0007669"/>
    <property type="project" value="InterPro"/>
</dbReference>
<dbReference type="GO" id="GO:0055052">
    <property type="term" value="C:ATP-binding cassette (ABC) transporter complex, substrate-binding subunit-containing"/>
    <property type="evidence" value="ECO:0007669"/>
    <property type="project" value="TreeGrafter"/>
</dbReference>
<keyword evidence="3 5" id="KW-0067">ATP-binding</keyword>
<dbReference type="GO" id="GO:0008643">
    <property type="term" value="P:carbohydrate transport"/>
    <property type="evidence" value="ECO:0007669"/>
    <property type="project" value="InterPro"/>
</dbReference>
<dbReference type="InterPro" id="IPR017871">
    <property type="entry name" value="ABC_transporter-like_CS"/>
</dbReference>
<feature type="domain" description="ABC transporter" evidence="4">
    <location>
        <begin position="23"/>
        <end position="255"/>
    </location>
</feature>
<dbReference type="GO" id="GO:0005524">
    <property type="term" value="F:ATP binding"/>
    <property type="evidence" value="ECO:0007669"/>
    <property type="project" value="UniProtKB-KW"/>
</dbReference>
<dbReference type="FunFam" id="3.40.50.300:FF:000042">
    <property type="entry name" value="Maltose/maltodextrin ABC transporter, ATP-binding protein"/>
    <property type="match status" value="1"/>
</dbReference>
<dbReference type="GO" id="GO:0016887">
    <property type="term" value="F:ATP hydrolysis activity"/>
    <property type="evidence" value="ECO:0007669"/>
    <property type="project" value="InterPro"/>
</dbReference>
<accession>A0A7X3LGF1</accession>
<dbReference type="SMART" id="SM00382">
    <property type="entry name" value="AAA"/>
    <property type="match status" value="1"/>
</dbReference>
<evidence type="ECO:0000256" key="1">
    <source>
        <dbReference type="ARBA" id="ARBA00022448"/>
    </source>
</evidence>
<dbReference type="PANTHER" id="PTHR43875:SF1">
    <property type="entry name" value="OSMOPROTECTIVE COMPOUNDS UPTAKE ATP-BINDING PROTEIN GGTA"/>
    <property type="match status" value="1"/>
</dbReference>
<dbReference type="Pfam" id="PF00005">
    <property type="entry name" value="ABC_tran"/>
    <property type="match status" value="1"/>
</dbReference>
<dbReference type="Gene3D" id="3.40.50.300">
    <property type="entry name" value="P-loop containing nucleotide triphosphate hydrolases"/>
    <property type="match status" value="1"/>
</dbReference>
<dbReference type="InterPro" id="IPR015855">
    <property type="entry name" value="ABC_transpr_MalK-like"/>
</dbReference>
<dbReference type="Pfam" id="PF17912">
    <property type="entry name" value="OB_MalK"/>
    <property type="match status" value="1"/>
</dbReference>
<dbReference type="PROSITE" id="PS00211">
    <property type="entry name" value="ABC_TRANSPORTER_1"/>
    <property type="match status" value="1"/>
</dbReference>
<sequence length="391" mass="44112">MRYHYRCERTVSIARGEKQVGSISFNHVFKRYKGESRPAVNDFHLTIEEGEFLVLVGPSGCGKSTTLRMLAGLEEISSGELYLDGRFINYVSPKDRDIAMVFQNYALYPNLSVFENIALGLKLRKTAKHEIESRVKRVASILEISHLLERKPSQLSGGQKQRVALGRAIAREPQVFLMDEPLSNLDAKLRAQTRAELIKMQSDLKRTTVYVTHDQVEAMTMGTRIVVMKDGVIQQVAEPRKLYDEPANVFVAGFIGSPQMNFLNGTIEKNEEEYYFSNKRMKLLLPEAFGRRFEQARKTVRSVILGVRPEHVILKPGSSDEVNTVTGLVHMTEATGADSYVYVQLGSYLLIARTNPEQIYATGDVVSVAFMMNKIHFFDESTEELIGSDEA</sequence>
<dbReference type="AlphaFoldDB" id="A0A7X3LGF1"/>
<evidence type="ECO:0000313" key="6">
    <source>
        <dbReference type="Proteomes" id="UP000460318"/>
    </source>
</evidence>
<dbReference type="NCBIfam" id="NF008653">
    <property type="entry name" value="PRK11650.1"/>
    <property type="match status" value="1"/>
</dbReference>
<evidence type="ECO:0000256" key="2">
    <source>
        <dbReference type="ARBA" id="ARBA00022741"/>
    </source>
</evidence>
<comment type="caution">
    <text evidence="5">The sequence shown here is derived from an EMBL/GenBank/DDBJ whole genome shotgun (WGS) entry which is preliminary data.</text>
</comment>
<dbReference type="InterPro" id="IPR012340">
    <property type="entry name" value="NA-bd_OB-fold"/>
</dbReference>
<dbReference type="PROSITE" id="PS50893">
    <property type="entry name" value="ABC_TRANSPORTER_2"/>
    <property type="match status" value="1"/>
</dbReference>
<dbReference type="SUPFAM" id="SSF50331">
    <property type="entry name" value="MOP-like"/>
    <property type="match status" value="1"/>
</dbReference>
<dbReference type="InterPro" id="IPR047641">
    <property type="entry name" value="ABC_transpr_MalK/UgpC-like"/>
</dbReference>
<gene>
    <name evidence="5" type="primary">ugpC</name>
    <name evidence="5" type="ORF">GRF59_00565</name>
</gene>
<organism evidence="5 6">
    <name type="scientific">Paenibacillus dendrobii</name>
    <dbReference type="NCBI Taxonomy" id="2691084"/>
    <lineage>
        <taxon>Bacteria</taxon>
        <taxon>Bacillati</taxon>
        <taxon>Bacillota</taxon>
        <taxon>Bacilli</taxon>
        <taxon>Bacillales</taxon>
        <taxon>Paenibacillaceae</taxon>
        <taxon>Paenibacillus</taxon>
    </lineage>
</organism>
<keyword evidence="6" id="KW-1185">Reference proteome</keyword>
<dbReference type="Gene3D" id="2.40.50.140">
    <property type="entry name" value="Nucleic acid-binding proteins"/>
    <property type="match status" value="1"/>
</dbReference>
<dbReference type="CDD" id="cd03301">
    <property type="entry name" value="ABC_MalK_N"/>
    <property type="match status" value="1"/>
</dbReference>
<evidence type="ECO:0000256" key="3">
    <source>
        <dbReference type="ARBA" id="ARBA00022840"/>
    </source>
</evidence>